<name>A0A0L7K434_OPEBR</name>
<evidence type="ECO:0000313" key="1">
    <source>
        <dbReference type="EMBL" id="KOB54386.1"/>
    </source>
</evidence>
<comment type="caution">
    <text evidence="1">The sequence shown here is derived from an EMBL/GenBank/DDBJ whole genome shotgun (WGS) entry which is preliminary data.</text>
</comment>
<dbReference type="Proteomes" id="UP000037510">
    <property type="component" value="Unassembled WGS sequence"/>
</dbReference>
<gene>
    <name evidence="1" type="ORF">OBRU01_25604</name>
</gene>
<reference evidence="1 2" key="1">
    <citation type="journal article" date="2015" name="Genome Biol. Evol.">
        <title>The genome of winter moth (Operophtera brumata) provides a genomic perspective on sexual dimorphism and phenology.</title>
        <authorList>
            <person name="Derks M.F."/>
            <person name="Smit S."/>
            <person name="Salis L."/>
            <person name="Schijlen E."/>
            <person name="Bossers A."/>
            <person name="Mateman C."/>
            <person name="Pijl A.S."/>
            <person name="de Ridder D."/>
            <person name="Groenen M.A."/>
            <person name="Visser M.E."/>
            <person name="Megens H.J."/>
        </authorList>
    </citation>
    <scope>NUCLEOTIDE SEQUENCE [LARGE SCALE GENOMIC DNA]</scope>
    <source>
        <strain evidence="1">WM2013NL</strain>
        <tissue evidence="1">Head and thorax</tissue>
    </source>
</reference>
<keyword evidence="2" id="KW-1185">Reference proteome</keyword>
<sequence length="99" mass="11188">MSGEGVKNKSDQNLEHLPVKKIKLNSDDELDVVQTRTVATMCGAWRPDEVDGGLIFVFKTREACLSPDPTKECDYPENIEDFWEASLMSSNDIQVSFIY</sequence>
<organism evidence="1 2">
    <name type="scientific">Operophtera brumata</name>
    <name type="common">Winter moth</name>
    <name type="synonym">Phalaena brumata</name>
    <dbReference type="NCBI Taxonomy" id="104452"/>
    <lineage>
        <taxon>Eukaryota</taxon>
        <taxon>Metazoa</taxon>
        <taxon>Ecdysozoa</taxon>
        <taxon>Arthropoda</taxon>
        <taxon>Hexapoda</taxon>
        <taxon>Insecta</taxon>
        <taxon>Pterygota</taxon>
        <taxon>Neoptera</taxon>
        <taxon>Endopterygota</taxon>
        <taxon>Lepidoptera</taxon>
        <taxon>Glossata</taxon>
        <taxon>Ditrysia</taxon>
        <taxon>Geometroidea</taxon>
        <taxon>Geometridae</taxon>
        <taxon>Larentiinae</taxon>
        <taxon>Operophtera</taxon>
    </lineage>
</organism>
<protein>
    <submittedName>
        <fullName evidence="1">Uncharacterized protein</fullName>
    </submittedName>
</protein>
<evidence type="ECO:0000313" key="2">
    <source>
        <dbReference type="Proteomes" id="UP000037510"/>
    </source>
</evidence>
<dbReference type="EMBL" id="JTDY01011680">
    <property type="protein sequence ID" value="KOB54386.1"/>
    <property type="molecule type" value="Genomic_DNA"/>
</dbReference>
<accession>A0A0L7K434</accession>
<proteinExistence type="predicted"/>
<dbReference type="AlphaFoldDB" id="A0A0L7K434"/>